<gene>
    <name evidence="1" type="ORF">SAMN05216469_10186</name>
</gene>
<protein>
    <submittedName>
        <fullName evidence="1">Uncharacterized protein</fullName>
    </submittedName>
</protein>
<evidence type="ECO:0000313" key="1">
    <source>
        <dbReference type="EMBL" id="SEK20509.1"/>
    </source>
</evidence>
<sequence>MANDIKCNTDFSKYHSAVASEMIMMLLGMDYLPTKVYEHLSNALVVLDDSVGEGFSYRVIKDENGDVDYEVEDIYSNG</sequence>
<dbReference type="RefSeq" id="WP_074828030.1">
    <property type="nucleotide sequence ID" value="NZ_FOAT01000001.1"/>
</dbReference>
<evidence type="ECO:0000313" key="2">
    <source>
        <dbReference type="Proteomes" id="UP000186015"/>
    </source>
</evidence>
<dbReference type="EMBL" id="FOAT01000001">
    <property type="protein sequence ID" value="SEK20509.1"/>
    <property type="molecule type" value="Genomic_DNA"/>
</dbReference>
<proteinExistence type="predicted"/>
<dbReference type="Proteomes" id="UP000186015">
    <property type="component" value="Unassembled WGS sequence"/>
</dbReference>
<organism evidence="1 2">
    <name type="scientific">Ruminococcus albus</name>
    <dbReference type="NCBI Taxonomy" id="1264"/>
    <lineage>
        <taxon>Bacteria</taxon>
        <taxon>Bacillati</taxon>
        <taxon>Bacillota</taxon>
        <taxon>Clostridia</taxon>
        <taxon>Eubacteriales</taxon>
        <taxon>Oscillospiraceae</taxon>
        <taxon>Ruminococcus</taxon>
    </lineage>
</organism>
<reference evidence="1 2" key="1">
    <citation type="submission" date="2016-10" db="EMBL/GenBank/DDBJ databases">
        <authorList>
            <person name="de Groot N.N."/>
        </authorList>
    </citation>
    <scope>NUCLEOTIDE SEQUENCE [LARGE SCALE GENOMIC DNA]</scope>
    <source>
        <strain evidence="1 2">KH2T6</strain>
    </source>
</reference>
<accession>A0A1H7F327</accession>
<dbReference type="AlphaFoldDB" id="A0A1H7F327"/>
<name>A0A1H7F327_RUMAL</name>